<dbReference type="SUPFAM" id="SSF52540">
    <property type="entry name" value="P-loop containing nucleoside triphosphate hydrolases"/>
    <property type="match status" value="1"/>
</dbReference>
<feature type="domain" description="CobQ/CobB/MinD/ParA nucleotide binding" evidence="1">
    <location>
        <begin position="3"/>
        <end position="182"/>
    </location>
</feature>
<evidence type="ECO:0000313" key="3">
    <source>
        <dbReference type="Proteomes" id="UP000280881"/>
    </source>
</evidence>
<dbReference type="CDD" id="cd02042">
    <property type="entry name" value="ParAB_family"/>
    <property type="match status" value="1"/>
</dbReference>
<comment type="caution">
    <text evidence="2">The sequence shown here is derived from an EMBL/GenBank/DDBJ whole genome shotgun (WGS) entry which is preliminary data.</text>
</comment>
<protein>
    <submittedName>
        <fullName evidence="2">Chromosome partitioning protein</fullName>
    </submittedName>
</protein>
<dbReference type="Proteomes" id="UP000280881">
    <property type="component" value="Unassembled WGS sequence"/>
</dbReference>
<accession>A0A420W5D3</accession>
<gene>
    <name evidence="2" type="ORF">C7457_1738</name>
</gene>
<proteinExistence type="predicted"/>
<organism evidence="2 3">
    <name type="scientific">Thermovibrio guaymasensis</name>
    <dbReference type="NCBI Taxonomy" id="240167"/>
    <lineage>
        <taxon>Bacteria</taxon>
        <taxon>Pseudomonadati</taxon>
        <taxon>Aquificota</taxon>
        <taxon>Aquificia</taxon>
        <taxon>Desulfurobacteriales</taxon>
        <taxon>Desulfurobacteriaceae</taxon>
        <taxon>Thermovibrio</taxon>
    </lineage>
</organism>
<sequence length="206" mass="23349">MVITLAHQKGGVGKSTVATNLAVEMRLPVIDLDSQHSCYLFSVLRRGEHCKELSVYTPETVDELEKVLRELDGQDLIIDSGGYDNDLNRYALLVSDLVITPVAPSQIEVFGLLKFVEIVREALKINPNLRVYVLINNADPRSSRENRELERFIESEESFNLIKTKLYRRADYRRAYSEGLSVCEYNPSGKACREVKNLVSELNALL</sequence>
<dbReference type="PANTHER" id="PTHR13696">
    <property type="entry name" value="P-LOOP CONTAINING NUCLEOSIDE TRIPHOSPHATE HYDROLASE"/>
    <property type="match status" value="1"/>
</dbReference>
<dbReference type="Pfam" id="PF01656">
    <property type="entry name" value="CbiA"/>
    <property type="match status" value="1"/>
</dbReference>
<dbReference type="OrthoDB" id="13869at2"/>
<dbReference type="InterPro" id="IPR002586">
    <property type="entry name" value="CobQ/CobB/MinD/ParA_Nub-bd_dom"/>
</dbReference>
<dbReference type="InterPro" id="IPR050678">
    <property type="entry name" value="DNA_Partitioning_ATPase"/>
</dbReference>
<evidence type="ECO:0000259" key="1">
    <source>
        <dbReference type="Pfam" id="PF01656"/>
    </source>
</evidence>
<name>A0A420W5D3_9BACT</name>
<dbReference type="InterPro" id="IPR027417">
    <property type="entry name" value="P-loop_NTPase"/>
</dbReference>
<dbReference type="Gene3D" id="3.40.50.300">
    <property type="entry name" value="P-loop containing nucleotide triphosphate hydrolases"/>
    <property type="match status" value="1"/>
</dbReference>
<evidence type="ECO:0000313" key="2">
    <source>
        <dbReference type="EMBL" id="RKQ59098.1"/>
    </source>
</evidence>
<dbReference type="EMBL" id="RBIE01000007">
    <property type="protein sequence ID" value="RKQ59098.1"/>
    <property type="molecule type" value="Genomic_DNA"/>
</dbReference>
<dbReference type="PIRSF" id="PIRSF009320">
    <property type="entry name" value="Nuc_binding_HP_1000"/>
    <property type="match status" value="1"/>
</dbReference>
<reference evidence="2 3" key="1">
    <citation type="submission" date="2018-10" db="EMBL/GenBank/DDBJ databases">
        <title>Genomic Encyclopedia of Type Strains, Phase IV (KMG-IV): sequencing the most valuable type-strain genomes for metagenomic binning, comparative biology and taxonomic classification.</title>
        <authorList>
            <person name="Goeker M."/>
        </authorList>
    </citation>
    <scope>NUCLEOTIDE SEQUENCE [LARGE SCALE GENOMIC DNA]</scope>
    <source>
        <strain evidence="2 3">DSM 15521</strain>
    </source>
</reference>
<dbReference type="PANTHER" id="PTHR13696:SF96">
    <property type="entry name" value="COBQ_COBB_MIND_PARA NUCLEOTIDE BINDING DOMAIN-CONTAINING PROTEIN"/>
    <property type="match status" value="1"/>
</dbReference>
<keyword evidence="3" id="KW-1185">Reference proteome</keyword>
<dbReference type="RefSeq" id="WP_121172065.1">
    <property type="nucleotide sequence ID" value="NZ_RBIE01000007.1"/>
</dbReference>
<dbReference type="AlphaFoldDB" id="A0A420W5D3"/>